<evidence type="ECO:0000313" key="6">
    <source>
        <dbReference type="Proteomes" id="UP000834503"/>
    </source>
</evidence>
<dbReference type="EMBL" id="CAHPQX010000026">
    <property type="protein sequence ID" value="CAB5591845.1"/>
    <property type="molecule type" value="Genomic_DNA"/>
</dbReference>
<evidence type="ECO:0000256" key="1">
    <source>
        <dbReference type="ARBA" id="ARBA00022884"/>
    </source>
</evidence>
<dbReference type="GO" id="GO:0003723">
    <property type="term" value="F:RNA binding"/>
    <property type="evidence" value="ECO:0007669"/>
    <property type="project" value="UniProtKB-KW"/>
</dbReference>
<protein>
    <submittedName>
        <fullName evidence="4">Conjugal transfer repressor</fullName>
    </submittedName>
</protein>
<dbReference type="Proteomes" id="UP000837205">
    <property type="component" value="Unassembled WGS sequence"/>
</dbReference>
<dbReference type="Proteomes" id="UP000834503">
    <property type="component" value="Unassembled WGS sequence"/>
</dbReference>
<gene>
    <name evidence="4" type="primary">finO</name>
    <name evidence="4" type="ORF">GHA_04598</name>
    <name evidence="5" type="ORF">TML_06094</name>
</gene>
<evidence type="ECO:0000313" key="7">
    <source>
        <dbReference type="Proteomes" id="UP000837205"/>
    </source>
</evidence>
<feature type="domain" description="ProQ/FinO" evidence="3">
    <location>
        <begin position="16"/>
        <end position="128"/>
    </location>
</feature>
<dbReference type="InterPro" id="IPR016103">
    <property type="entry name" value="ProQ/FinO"/>
</dbReference>
<feature type="region of interest" description="Disordered" evidence="2">
    <location>
        <begin position="123"/>
        <end position="152"/>
    </location>
</feature>
<accession>A0A9N8CWL3</accession>
<keyword evidence="1" id="KW-0694">RNA-binding</keyword>
<dbReference type="SMART" id="SM00945">
    <property type="entry name" value="ProQ"/>
    <property type="match status" value="1"/>
</dbReference>
<sequence length="152" mass="17459">METTTPVTHHASKATTRKNRAQRLLIKELFPALFQGNHPLPMKNGIKDDMLTQIVRRGLDISEEKLQQSLRACCCSQVYQMRIINGRARYDIDGKPVEEISKEDKKHARRRVNKYRKEYGLKPLKSALRGRRHTPSHSKEATAAVSERGLVK</sequence>
<keyword evidence="7" id="KW-1185">Reference proteome</keyword>
<dbReference type="Pfam" id="PF04352">
    <property type="entry name" value="ProQ"/>
    <property type="match status" value="1"/>
</dbReference>
<evidence type="ECO:0000259" key="3">
    <source>
        <dbReference type="SMART" id="SM00945"/>
    </source>
</evidence>
<dbReference type="AlphaFoldDB" id="A0A9N8CWL3"/>
<reference evidence="4" key="1">
    <citation type="submission" date="2020-05" db="EMBL/GenBank/DDBJ databases">
        <authorList>
            <person name="Delgado-Blas J."/>
        </authorList>
    </citation>
    <scope>NUCLEOTIDE SEQUENCE</scope>
    <source>
        <strain evidence="4">BB1459</strain>
        <strain evidence="5">BB1480</strain>
    </source>
</reference>
<dbReference type="InterPro" id="IPR036442">
    <property type="entry name" value="ProQ/FinO_sf"/>
</dbReference>
<organism evidence="4 6">
    <name type="scientific">Citrobacter werkmanii</name>
    <dbReference type="NCBI Taxonomy" id="67827"/>
    <lineage>
        <taxon>Bacteria</taxon>
        <taxon>Pseudomonadati</taxon>
        <taxon>Pseudomonadota</taxon>
        <taxon>Gammaproteobacteria</taxon>
        <taxon>Enterobacterales</taxon>
        <taxon>Enterobacteriaceae</taxon>
        <taxon>Citrobacter</taxon>
        <taxon>Citrobacter freundii complex</taxon>
    </lineage>
</organism>
<dbReference type="SUPFAM" id="SSF48657">
    <property type="entry name" value="FinO-like"/>
    <property type="match status" value="1"/>
</dbReference>
<name>A0A9N8CWL3_9ENTR</name>
<dbReference type="EMBL" id="CAIIUA010000005">
    <property type="protein sequence ID" value="CAC9267819.1"/>
    <property type="molecule type" value="Genomic_DNA"/>
</dbReference>
<proteinExistence type="predicted"/>
<evidence type="ECO:0000313" key="5">
    <source>
        <dbReference type="EMBL" id="CAC9267819.1"/>
    </source>
</evidence>
<evidence type="ECO:0000256" key="2">
    <source>
        <dbReference type="SAM" id="MobiDB-lite"/>
    </source>
</evidence>
<evidence type="ECO:0000313" key="4">
    <source>
        <dbReference type="EMBL" id="CAB5591845.1"/>
    </source>
</evidence>
<dbReference type="Gene3D" id="1.10.1710.10">
    <property type="entry name" value="ProQ/FinO domain"/>
    <property type="match status" value="1"/>
</dbReference>
<comment type="caution">
    <text evidence="4">The sequence shown here is derived from an EMBL/GenBank/DDBJ whole genome shotgun (WGS) entry which is preliminary data.</text>
</comment>
<dbReference type="RefSeq" id="WP_239177719.1">
    <property type="nucleotide sequence ID" value="NZ_CAHPQT010000019.1"/>
</dbReference>